<sequence>MRDDVDNTAARFCGEIASAGGPQVLSHPGSCTKFIVCENTSSPVAQDCPAGLHFNPSLSVCDYPENVACDANQAPQLLAAQQRAAYMSAASASAASASVASSSAFPSASVSSSAFSNSAVPSSAVFSNLAWA</sequence>
<dbReference type="OrthoDB" id="6020543at2759"/>
<keyword evidence="3" id="KW-0677">Repeat</keyword>
<dbReference type="InParanoid" id="A0A1X2HC32"/>
<evidence type="ECO:0000256" key="4">
    <source>
        <dbReference type="ARBA" id="ARBA00023157"/>
    </source>
</evidence>
<dbReference type="PROSITE" id="PS50940">
    <property type="entry name" value="CHIT_BIND_II"/>
    <property type="match status" value="1"/>
</dbReference>
<dbReference type="GO" id="GO:0005576">
    <property type="term" value="C:extracellular region"/>
    <property type="evidence" value="ECO:0007669"/>
    <property type="project" value="InterPro"/>
</dbReference>
<dbReference type="InterPro" id="IPR051940">
    <property type="entry name" value="Chitin_bind-dev_reg"/>
</dbReference>
<reference evidence="7 8" key="1">
    <citation type="submission" date="2016-07" db="EMBL/GenBank/DDBJ databases">
        <title>Pervasive Adenine N6-methylation of Active Genes in Fungi.</title>
        <authorList>
            <consortium name="DOE Joint Genome Institute"/>
            <person name="Mondo S.J."/>
            <person name="Dannebaum R.O."/>
            <person name="Kuo R.C."/>
            <person name="Labutti K."/>
            <person name="Haridas S."/>
            <person name="Kuo A."/>
            <person name="Salamov A."/>
            <person name="Ahrendt S.R."/>
            <person name="Lipzen A."/>
            <person name="Sullivan W."/>
            <person name="Andreopoulos W.B."/>
            <person name="Clum A."/>
            <person name="Lindquist E."/>
            <person name="Daum C."/>
            <person name="Ramamoorthy G.K."/>
            <person name="Gryganskyi A."/>
            <person name="Culley D."/>
            <person name="Magnuson J.K."/>
            <person name="James T.Y."/>
            <person name="O'Malley M.A."/>
            <person name="Stajich J.E."/>
            <person name="Spatafora J.W."/>
            <person name="Visel A."/>
            <person name="Grigoriev I.V."/>
        </authorList>
    </citation>
    <scope>NUCLEOTIDE SEQUENCE [LARGE SCALE GENOMIC DNA]</scope>
    <source>
        <strain evidence="7 8">NRRL 2496</strain>
    </source>
</reference>
<dbReference type="SUPFAM" id="SSF57625">
    <property type="entry name" value="Invertebrate chitin-binding proteins"/>
    <property type="match status" value="1"/>
</dbReference>
<dbReference type="EMBL" id="MCGN01000005">
    <property type="protein sequence ID" value="ORY96365.1"/>
    <property type="molecule type" value="Genomic_DNA"/>
</dbReference>
<keyword evidence="5" id="KW-0325">Glycoprotein</keyword>
<dbReference type="SMART" id="SM00494">
    <property type="entry name" value="ChtBD2"/>
    <property type="match status" value="1"/>
</dbReference>
<dbReference type="GO" id="GO:0008061">
    <property type="term" value="F:chitin binding"/>
    <property type="evidence" value="ECO:0007669"/>
    <property type="project" value="UniProtKB-KW"/>
</dbReference>
<protein>
    <recommendedName>
        <fullName evidence="6">Chitin-binding type-2 domain-containing protein</fullName>
    </recommendedName>
</protein>
<dbReference type="PANTHER" id="PTHR23301">
    <property type="entry name" value="CHITIN BINDING PERITROPHIN-A"/>
    <property type="match status" value="1"/>
</dbReference>
<name>A0A1X2HC32_SYNRA</name>
<proteinExistence type="predicted"/>
<comment type="caution">
    <text evidence="7">The sequence shown here is derived from an EMBL/GenBank/DDBJ whole genome shotgun (WGS) entry which is preliminary data.</text>
</comment>
<dbReference type="AlphaFoldDB" id="A0A1X2HC32"/>
<dbReference type="PANTHER" id="PTHR23301:SF0">
    <property type="entry name" value="CHITIN-BINDING TYPE-2 DOMAIN-CONTAINING PROTEIN-RELATED"/>
    <property type="match status" value="1"/>
</dbReference>
<evidence type="ECO:0000313" key="8">
    <source>
        <dbReference type="Proteomes" id="UP000242180"/>
    </source>
</evidence>
<evidence type="ECO:0000256" key="3">
    <source>
        <dbReference type="ARBA" id="ARBA00022737"/>
    </source>
</evidence>
<keyword evidence="4" id="KW-1015">Disulfide bond</keyword>
<evidence type="ECO:0000256" key="5">
    <source>
        <dbReference type="ARBA" id="ARBA00023180"/>
    </source>
</evidence>
<accession>A0A1X2HC32</accession>
<dbReference type="InterPro" id="IPR002557">
    <property type="entry name" value="Chitin-bd_dom"/>
</dbReference>
<evidence type="ECO:0000256" key="2">
    <source>
        <dbReference type="ARBA" id="ARBA00022729"/>
    </source>
</evidence>
<dbReference type="InterPro" id="IPR036508">
    <property type="entry name" value="Chitin-bd_dom_sf"/>
</dbReference>
<evidence type="ECO:0000256" key="1">
    <source>
        <dbReference type="ARBA" id="ARBA00022669"/>
    </source>
</evidence>
<keyword evidence="2" id="KW-0732">Signal</keyword>
<evidence type="ECO:0000259" key="6">
    <source>
        <dbReference type="PROSITE" id="PS50940"/>
    </source>
</evidence>
<keyword evidence="8" id="KW-1185">Reference proteome</keyword>
<evidence type="ECO:0000313" key="7">
    <source>
        <dbReference type="EMBL" id="ORY96365.1"/>
    </source>
</evidence>
<dbReference type="Gene3D" id="2.170.140.10">
    <property type="entry name" value="Chitin binding domain"/>
    <property type="match status" value="1"/>
</dbReference>
<keyword evidence="1" id="KW-0147">Chitin-binding</keyword>
<feature type="domain" description="Chitin-binding type-2" evidence="6">
    <location>
        <begin position="10"/>
        <end position="71"/>
    </location>
</feature>
<dbReference type="Proteomes" id="UP000242180">
    <property type="component" value="Unassembled WGS sequence"/>
</dbReference>
<dbReference type="Pfam" id="PF01607">
    <property type="entry name" value="CBM_14"/>
    <property type="match status" value="1"/>
</dbReference>
<organism evidence="7 8">
    <name type="scientific">Syncephalastrum racemosum</name>
    <name type="common">Filamentous fungus</name>
    <dbReference type="NCBI Taxonomy" id="13706"/>
    <lineage>
        <taxon>Eukaryota</taxon>
        <taxon>Fungi</taxon>
        <taxon>Fungi incertae sedis</taxon>
        <taxon>Mucoromycota</taxon>
        <taxon>Mucoromycotina</taxon>
        <taxon>Mucoromycetes</taxon>
        <taxon>Mucorales</taxon>
        <taxon>Syncephalastraceae</taxon>
        <taxon>Syncephalastrum</taxon>
    </lineage>
</organism>
<gene>
    <name evidence="7" type="ORF">BCR43DRAFT_524473</name>
</gene>